<reference evidence="3" key="1">
    <citation type="submission" date="2015-01" db="EMBL/GenBank/DDBJ databases">
        <authorList>
            <person name="Aksoy S."/>
            <person name="Warren W."/>
            <person name="Wilson R.K."/>
        </authorList>
    </citation>
    <scope>NUCLEOTIDE SEQUENCE [LARGE SCALE GENOMIC DNA]</scope>
    <source>
        <strain evidence="3">IAEA</strain>
    </source>
</reference>
<sequence length="68" mass="7091">MNIVVLLSVCIVSTAVNSHSFSITTSTTTITTATTTTTTTTTTTIITIITTIATPITLRVAIVFKAKS</sequence>
<dbReference type="Proteomes" id="UP000092460">
    <property type="component" value="Unassembled WGS sequence"/>
</dbReference>
<protein>
    <submittedName>
        <fullName evidence="2">Uncharacterized protein</fullName>
    </submittedName>
</protein>
<evidence type="ECO:0000313" key="2">
    <source>
        <dbReference type="EnsemblMetazoa" id="GPPI024443-PA"/>
    </source>
</evidence>
<dbReference type="VEuPathDB" id="VectorBase:GPPI024443"/>
<dbReference type="EMBL" id="JXJN01011291">
    <property type="status" value="NOT_ANNOTATED_CDS"/>
    <property type="molecule type" value="Genomic_DNA"/>
</dbReference>
<evidence type="ECO:0000256" key="1">
    <source>
        <dbReference type="SAM" id="SignalP"/>
    </source>
</evidence>
<organism evidence="2 3">
    <name type="scientific">Glossina palpalis gambiensis</name>
    <dbReference type="NCBI Taxonomy" id="67801"/>
    <lineage>
        <taxon>Eukaryota</taxon>
        <taxon>Metazoa</taxon>
        <taxon>Ecdysozoa</taxon>
        <taxon>Arthropoda</taxon>
        <taxon>Hexapoda</taxon>
        <taxon>Insecta</taxon>
        <taxon>Pterygota</taxon>
        <taxon>Neoptera</taxon>
        <taxon>Endopterygota</taxon>
        <taxon>Diptera</taxon>
        <taxon>Brachycera</taxon>
        <taxon>Muscomorpha</taxon>
        <taxon>Hippoboscoidea</taxon>
        <taxon>Glossinidae</taxon>
        <taxon>Glossina</taxon>
    </lineage>
</organism>
<proteinExistence type="predicted"/>
<keyword evidence="1" id="KW-0732">Signal</keyword>
<evidence type="ECO:0000313" key="3">
    <source>
        <dbReference type="Proteomes" id="UP000092460"/>
    </source>
</evidence>
<accession>A0A1B0BB32</accession>
<name>A0A1B0BB32_9MUSC</name>
<feature type="signal peptide" evidence="1">
    <location>
        <begin position="1"/>
        <end position="18"/>
    </location>
</feature>
<keyword evidence="3" id="KW-1185">Reference proteome</keyword>
<feature type="chain" id="PRO_5008404662" evidence="1">
    <location>
        <begin position="19"/>
        <end position="68"/>
    </location>
</feature>
<dbReference type="EnsemblMetazoa" id="GPPI024443-RA">
    <property type="protein sequence ID" value="GPPI024443-PA"/>
    <property type="gene ID" value="GPPI024443"/>
</dbReference>
<reference evidence="2" key="2">
    <citation type="submission" date="2020-05" db="UniProtKB">
        <authorList>
            <consortium name="EnsemblMetazoa"/>
        </authorList>
    </citation>
    <scope>IDENTIFICATION</scope>
    <source>
        <strain evidence="2">IAEA</strain>
    </source>
</reference>
<dbReference type="AlphaFoldDB" id="A0A1B0BB32"/>